<dbReference type="PATRIC" id="fig|273677.3.peg.2128"/>
<evidence type="ECO:0000313" key="4">
    <source>
        <dbReference type="Proteomes" id="UP000024001"/>
    </source>
</evidence>
<dbReference type="PANTHER" id="PTHR36834:SF1">
    <property type="entry name" value="INTEGRAL MEMBRANE PROTEIN"/>
    <property type="match status" value="1"/>
</dbReference>
<feature type="transmembrane region" description="Helical" evidence="1">
    <location>
        <begin position="98"/>
        <end position="119"/>
    </location>
</feature>
<evidence type="ECO:0000313" key="3">
    <source>
        <dbReference type="EMBL" id="EZP26942.1"/>
    </source>
</evidence>
<feature type="transmembrane region" description="Helical" evidence="1">
    <location>
        <begin position="43"/>
        <end position="61"/>
    </location>
</feature>
<protein>
    <submittedName>
        <fullName evidence="3">Glycopeptide antibiotics resistance protein</fullName>
    </submittedName>
</protein>
<dbReference type="AlphaFoldDB" id="A0A031FRK2"/>
<keyword evidence="1" id="KW-1133">Transmembrane helix</keyword>
<dbReference type="RefSeq" id="WP_036312254.1">
    <property type="nucleotide sequence ID" value="NZ_JFYO01000006.1"/>
</dbReference>
<feature type="domain" description="VanZ-like" evidence="2">
    <location>
        <begin position="34"/>
        <end position="115"/>
    </location>
</feature>
<organism evidence="3 4">
    <name type="scientific">Microbacterium oleivorans</name>
    <dbReference type="NCBI Taxonomy" id="273677"/>
    <lineage>
        <taxon>Bacteria</taxon>
        <taxon>Bacillati</taxon>
        <taxon>Actinomycetota</taxon>
        <taxon>Actinomycetes</taxon>
        <taxon>Micrococcales</taxon>
        <taxon>Microbacteriaceae</taxon>
        <taxon>Microbacterium</taxon>
    </lineage>
</organism>
<dbReference type="OrthoDB" id="3787741at2"/>
<accession>A0A031FRK2</accession>
<dbReference type="eggNOG" id="COG4767">
    <property type="taxonomic scope" value="Bacteria"/>
</dbReference>
<gene>
    <name evidence="3" type="ORF">BW34_02145</name>
</gene>
<keyword evidence="4" id="KW-1185">Reference proteome</keyword>
<dbReference type="PANTHER" id="PTHR36834">
    <property type="entry name" value="MEMBRANE PROTEIN-RELATED"/>
    <property type="match status" value="1"/>
</dbReference>
<name>A0A031FRK2_9MICO</name>
<sequence length="137" mass="14800">MVAWTTLRAAPYGSDIASVLDRVLAWFAERPSTAWITFDRLEFGANVAMFVPLGVIAVLWFGVRGWWAAPIIGALASATIEGLQAALLDTRVADVRDIVANTLGSVIGMCLMLLLAFLLSPPNPRNRVDSRSAESRA</sequence>
<dbReference type="InterPro" id="IPR053150">
    <property type="entry name" value="Teicoplanin_resist-assoc"/>
</dbReference>
<feature type="transmembrane region" description="Helical" evidence="1">
    <location>
        <begin position="67"/>
        <end position="86"/>
    </location>
</feature>
<keyword evidence="1" id="KW-0472">Membrane</keyword>
<reference evidence="3 4" key="1">
    <citation type="submission" date="2014-03" db="EMBL/GenBank/DDBJ databases">
        <title>Draft Genome Sequences of 13 Willow Endophytes.</title>
        <authorList>
            <person name="Gan H.Y."/>
            <person name="Gan H.M."/>
            <person name="Savka M.A."/>
            <person name="Hudson A.O."/>
        </authorList>
    </citation>
    <scope>NUCLEOTIDE SEQUENCE [LARGE SCALE GENOMIC DNA]</scope>
    <source>
        <strain evidence="3 4">RIT293</strain>
    </source>
</reference>
<comment type="caution">
    <text evidence="3">The sequence shown here is derived from an EMBL/GenBank/DDBJ whole genome shotgun (WGS) entry which is preliminary data.</text>
</comment>
<dbReference type="Pfam" id="PF04892">
    <property type="entry name" value="VanZ"/>
    <property type="match status" value="1"/>
</dbReference>
<dbReference type="Proteomes" id="UP000024001">
    <property type="component" value="Unassembled WGS sequence"/>
</dbReference>
<dbReference type="InterPro" id="IPR006976">
    <property type="entry name" value="VanZ-like"/>
</dbReference>
<evidence type="ECO:0000259" key="2">
    <source>
        <dbReference type="Pfam" id="PF04892"/>
    </source>
</evidence>
<keyword evidence="1" id="KW-0812">Transmembrane</keyword>
<proteinExistence type="predicted"/>
<evidence type="ECO:0000256" key="1">
    <source>
        <dbReference type="SAM" id="Phobius"/>
    </source>
</evidence>
<dbReference type="EMBL" id="JFYO01000006">
    <property type="protein sequence ID" value="EZP26942.1"/>
    <property type="molecule type" value="Genomic_DNA"/>
</dbReference>